<feature type="transmembrane region" description="Helical" evidence="8">
    <location>
        <begin position="413"/>
        <end position="434"/>
    </location>
</feature>
<organism evidence="10 11">
    <name type="scientific">Ancylobacter mangrovi</name>
    <dbReference type="NCBI Taxonomy" id="2972472"/>
    <lineage>
        <taxon>Bacteria</taxon>
        <taxon>Pseudomonadati</taxon>
        <taxon>Pseudomonadota</taxon>
        <taxon>Alphaproteobacteria</taxon>
        <taxon>Hyphomicrobiales</taxon>
        <taxon>Xanthobacteraceae</taxon>
        <taxon>Ancylobacter</taxon>
    </lineage>
</organism>
<feature type="transmembrane region" description="Helical" evidence="8">
    <location>
        <begin position="144"/>
        <end position="162"/>
    </location>
</feature>
<feature type="transmembrane region" description="Helical" evidence="8">
    <location>
        <begin position="246"/>
        <end position="266"/>
    </location>
</feature>
<sequence length="580" mass="61453">MSEAAQLGARESGPRADEARARGRVPSAIRVDEEAHVWRARLLLVLFFLACVLPGFFTLPVIDRDEARFAQATRQMVESGDFITPRLGDEPRYKKPIGIYWLQAAAVEMTGMGAQAPIWAYRIPSLLAACLAVLLTHAVGLRLFGARAAFWGASLLAACIVLGGESRLAKTDATLLACALAGQFVLARLYLARGERLALGWPLLFWGAMGASILIKGPIAPMLAAFTAIGVSLWDRDWRWLKGLRPLVGVPLMLAIVLPWLIAIAAHSGADFFHEAIGKDLLGKVAAGQESHGAPPGAHLAAFLVIFWPGAALAVSAIPWVWANRGEPAVRFCLAWIVPFWIVFELTATKLPHYTLPAYPAIALLAGAALASGRLDRPSWWMRTLVVMAAVGGIVSGLALAAAFYWFESRVPAEAVVLAILAAAIGAIVIWQAVRAGMASAYRVLLAQAIVLYTLGFGVVAPRLDLLWTSPRLAAAIAADVACPDPQVMVAGFSEASLLFDIGTGTQTGGGAQAADFLAGPGCRVAVVDERQRPGFDARLAELGHAARTLDTVKGLNLGNGRLLTLDLLVAPDGAGTKGP</sequence>
<keyword evidence="3" id="KW-0328">Glycosyltransferase</keyword>
<keyword evidence="6 8" id="KW-1133">Transmembrane helix</keyword>
<feature type="transmembrane region" description="Helical" evidence="8">
    <location>
        <begin position="385"/>
        <end position="407"/>
    </location>
</feature>
<evidence type="ECO:0000313" key="10">
    <source>
        <dbReference type="EMBL" id="MCS0493891.1"/>
    </source>
</evidence>
<feature type="transmembrane region" description="Helical" evidence="8">
    <location>
        <begin position="300"/>
        <end position="322"/>
    </location>
</feature>
<comment type="subcellular location">
    <subcellularLocation>
        <location evidence="1">Cell membrane</location>
        <topology evidence="1">Multi-pass membrane protein</topology>
    </subcellularLocation>
</comment>
<dbReference type="Pfam" id="PF13231">
    <property type="entry name" value="PMT_2"/>
    <property type="match status" value="1"/>
</dbReference>
<keyword evidence="11" id="KW-1185">Reference proteome</keyword>
<comment type="caution">
    <text evidence="10">The sequence shown here is derived from an EMBL/GenBank/DDBJ whole genome shotgun (WGS) entry which is preliminary data.</text>
</comment>
<dbReference type="GO" id="GO:0005886">
    <property type="term" value="C:plasma membrane"/>
    <property type="evidence" value="ECO:0007669"/>
    <property type="project" value="UniProtKB-SubCell"/>
</dbReference>
<evidence type="ECO:0000256" key="7">
    <source>
        <dbReference type="ARBA" id="ARBA00023136"/>
    </source>
</evidence>
<keyword evidence="2" id="KW-1003">Cell membrane</keyword>
<gene>
    <name evidence="10" type="ORF">NVS89_02195</name>
</gene>
<protein>
    <submittedName>
        <fullName evidence="10">Glycosyltransferase family 39 protein</fullName>
    </submittedName>
</protein>
<feature type="transmembrane region" description="Helical" evidence="8">
    <location>
        <begin position="441"/>
        <end position="461"/>
    </location>
</feature>
<reference evidence="10" key="1">
    <citation type="submission" date="2022-08" db="EMBL/GenBank/DDBJ databases">
        <authorList>
            <person name="Li F."/>
        </authorList>
    </citation>
    <scope>NUCLEOTIDE SEQUENCE</scope>
    <source>
        <strain evidence="10">MQZ15Z-1</strain>
    </source>
</reference>
<feature type="transmembrane region" description="Helical" evidence="8">
    <location>
        <begin position="329"/>
        <end position="348"/>
    </location>
</feature>
<dbReference type="PANTHER" id="PTHR33908:SF3">
    <property type="entry name" value="UNDECAPRENYL PHOSPHATE-ALPHA-4-AMINO-4-DEOXY-L-ARABINOSE ARABINOSYL TRANSFERASE"/>
    <property type="match status" value="1"/>
</dbReference>
<feature type="transmembrane region" description="Helical" evidence="8">
    <location>
        <begin position="119"/>
        <end position="138"/>
    </location>
</feature>
<name>A0A9X2PBL8_9HYPH</name>
<accession>A0A9X2PBL8</accession>
<feature type="transmembrane region" description="Helical" evidence="8">
    <location>
        <begin position="174"/>
        <end position="191"/>
    </location>
</feature>
<evidence type="ECO:0000256" key="6">
    <source>
        <dbReference type="ARBA" id="ARBA00022989"/>
    </source>
</evidence>
<evidence type="ECO:0000256" key="5">
    <source>
        <dbReference type="ARBA" id="ARBA00022692"/>
    </source>
</evidence>
<dbReference type="GO" id="GO:0010041">
    <property type="term" value="P:response to iron(III) ion"/>
    <property type="evidence" value="ECO:0007669"/>
    <property type="project" value="TreeGrafter"/>
</dbReference>
<feature type="transmembrane region" description="Helical" evidence="8">
    <location>
        <begin position="203"/>
        <end position="234"/>
    </location>
</feature>
<dbReference type="GO" id="GO:0016763">
    <property type="term" value="F:pentosyltransferase activity"/>
    <property type="evidence" value="ECO:0007669"/>
    <property type="project" value="TreeGrafter"/>
</dbReference>
<dbReference type="AlphaFoldDB" id="A0A9X2PBL8"/>
<feature type="domain" description="Glycosyltransferase RgtA/B/C/D-like" evidence="9">
    <location>
        <begin position="94"/>
        <end position="262"/>
    </location>
</feature>
<dbReference type="GO" id="GO:0009103">
    <property type="term" value="P:lipopolysaccharide biosynthetic process"/>
    <property type="evidence" value="ECO:0007669"/>
    <property type="project" value="TreeGrafter"/>
</dbReference>
<evidence type="ECO:0000256" key="4">
    <source>
        <dbReference type="ARBA" id="ARBA00022679"/>
    </source>
</evidence>
<dbReference type="Proteomes" id="UP001151088">
    <property type="component" value="Unassembled WGS sequence"/>
</dbReference>
<dbReference type="InterPro" id="IPR050297">
    <property type="entry name" value="LipidA_mod_glycosyltrf_83"/>
</dbReference>
<evidence type="ECO:0000256" key="2">
    <source>
        <dbReference type="ARBA" id="ARBA00022475"/>
    </source>
</evidence>
<keyword evidence="4" id="KW-0808">Transferase</keyword>
<evidence type="ECO:0000256" key="8">
    <source>
        <dbReference type="SAM" id="Phobius"/>
    </source>
</evidence>
<dbReference type="EMBL" id="JANTHZ010000001">
    <property type="protein sequence ID" value="MCS0493891.1"/>
    <property type="molecule type" value="Genomic_DNA"/>
</dbReference>
<evidence type="ECO:0000256" key="3">
    <source>
        <dbReference type="ARBA" id="ARBA00022676"/>
    </source>
</evidence>
<dbReference type="RefSeq" id="WP_258730835.1">
    <property type="nucleotide sequence ID" value="NZ_JANTHZ010000001.1"/>
</dbReference>
<keyword evidence="5 8" id="KW-0812">Transmembrane</keyword>
<feature type="transmembrane region" description="Helical" evidence="8">
    <location>
        <begin position="42"/>
        <end position="62"/>
    </location>
</feature>
<dbReference type="PANTHER" id="PTHR33908">
    <property type="entry name" value="MANNOSYLTRANSFERASE YKCB-RELATED"/>
    <property type="match status" value="1"/>
</dbReference>
<proteinExistence type="predicted"/>
<evidence type="ECO:0000256" key="1">
    <source>
        <dbReference type="ARBA" id="ARBA00004651"/>
    </source>
</evidence>
<evidence type="ECO:0000313" key="11">
    <source>
        <dbReference type="Proteomes" id="UP001151088"/>
    </source>
</evidence>
<evidence type="ECO:0000259" key="9">
    <source>
        <dbReference type="Pfam" id="PF13231"/>
    </source>
</evidence>
<feature type="transmembrane region" description="Helical" evidence="8">
    <location>
        <begin position="354"/>
        <end position="373"/>
    </location>
</feature>
<dbReference type="InterPro" id="IPR038731">
    <property type="entry name" value="RgtA/B/C-like"/>
</dbReference>
<keyword evidence="7 8" id="KW-0472">Membrane</keyword>